<dbReference type="Ensembl" id="ENSOKIT00005026151.1">
    <property type="protein sequence ID" value="ENSOKIP00005024690.1"/>
    <property type="gene ID" value="ENSOKIG00005010757.1"/>
</dbReference>
<evidence type="ECO:0000313" key="2">
    <source>
        <dbReference type="Proteomes" id="UP000694557"/>
    </source>
</evidence>
<sequence length="65" mass="7459">MHLLKAEDVLLVTEATDKIGKSYVEELAPRRFAMMVISRSQDKLAVTSSIKNVFVHFWSVLNYKC</sequence>
<dbReference type="Proteomes" id="UP000694557">
    <property type="component" value="Unassembled WGS sequence"/>
</dbReference>
<organism evidence="1 2">
    <name type="scientific">Oncorhynchus kisutch</name>
    <name type="common">Coho salmon</name>
    <name type="synonym">Salmo kisutch</name>
    <dbReference type="NCBI Taxonomy" id="8019"/>
    <lineage>
        <taxon>Eukaryota</taxon>
        <taxon>Metazoa</taxon>
        <taxon>Chordata</taxon>
        <taxon>Craniata</taxon>
        <taxon>Vertebrata</taxon>
        <taxon>Euteleostomi</taxon>
        <taxon>Actinopterygii</taxon>
        <taxon>Neopterygii</taxon>
        <taxon>Teleostei</taxon>
        <taxon>Protacanthopterygii</taxon>
        <taxon>Salmoniformes</taxon>
        <taxon>Salmonidae</taxon>
        <taxon>Salmoninae</taxon>
        <taxon>Oncorhynchus</taxon>
    </lineage>
</organism>
<reference evidence="1" key="1">
    <citation type="submission" date="2025-08" db="UniProtKB">
        <authorList>
            <consortium name="Ensembl"/>
        </authorList>
    </citation>
    <scope>IDENTIFICATION</scope>
</reference>
<keyword evidence="2" id="KW-1185">Reference proteome</keyword>
<accession>A0A8C7DUK3</accession>
<reference evidence="1" key="2">
    <citation type="submission" date="2025-09" db="UniProtKB">
        <authorList>
            <consortium name="Ensembl"/>
        </authorList>
    </citation>
    <scope>IDENTIFICATION</scope>
</reference>
<name>A0A8C7DUK3_ONCKI</name>
<evidence type="ECO:0000313" key="1">
    <source>
        <dbReference type="Ensembl" id="ENSOKIP00005024690.1"/>
    </source>
</evidence>
<protein>
    <submittedName>
        <fullName evidence="1">Uncharacterized protein</fullName>
    </submittedName>
</protein>
<dbReference type="AlphaFoldDB" id="A0A8C7DUK3"/>
<proteinExistence type="predicted"/>